<keyword evidence="3" id="KW-0677">Repeat</keyword>
<dbReference type="EnsemblMetazoa" id="G2753.1">
    <property type="protein sequence ID" value="G2753.1:cds"/>
    <property type="gene ID" value="G2753"/>
</dbReference>
<dbReference type="GO" id="GO:0005261">
    <property type="term" value="F:monoatomic cation channel activity"/>
    <property type="evidence" value="ECO:0007669"/>
    <property type="project" value="TreeGrafter"/>
</dbReference>
<feature type="domain" description="PKD" evidence="7">
    <location>
        <begin position="442"/>
        <end position="484"/>
    </location>
</feature>
<proteinExistence type="predicted"/>
<feature type="region of interest" description="Disordered" evidence="6">
    <location>
        <begin position="1162"/>
        <end position="1190"/>
    </location>
</feature>
<evidence type="ECO:0000256" key="3">
    <source>
        <dbReference type="ARBA" id="ARBA00022737"/>
    </source>
</evidence>
<evidence type="ECO:0000256" key="2">
    <source>
        <dbReference type="ARBA" id="ARBA00022692"/>
    </source>
</evidence>
<keyword evidence="4" id="KW-1133">Transmembrane helix</keyword>
<dbReference type="Gene3D" id="2.60.40.10">
    <property type="entry name" value="Immunoglobulins"/>
    <property type="match status" value="1"/>
</dbReference>
<dbReference type="InterPro" id="IPR002859">
    <property type="entry name" value="PKD/REJ-like"/>
</dbReference>
<evidence type="ECO:0000259" key="7">
    <source>
        <dbReference type="PROSITE" id="PS50093"/>
    </source>
</evidence>
<dbReference type="PANTHER" id="PTHR46730:SF1">
    <property type="entry name" value="PLAT DOMAIN-CONTAINING PROTEIN"/>
    <property type="match status" value="1"/>
</dbReference>
<dbReference type="InterPro" id="IPR022409">
    <property type="entry name" value="PKD/Chitinase_dom"/>
</dbReference>
<protein>
    <recommendedName>
        <fullName evidence="7">PKD domain-containing protein</fullName>
    </recommendedName>
</protein>
<evidence type="ECO:0000313" key="8">
    <source>
        <dbReference type="EnsemblMetazoa" id="G2753.1:cds"/>
    </source>
</evidence>
<dbReference type="Pfam" id="PF00801">
    <property type="entry name" value="PKD"/>
    <property type="match status" value="1"/>
</dbReference>
<evidence type="ECO:0000256" key="1">
    <source>
        <dbReference type="ARBA" id="ARBA00004141"/>
    </source>
</evidence>
<sequence length="1965" mass="218076">MNLSFCSSPFYQHMLVDEPAFINLTFDGSNVITEWFLDGKDYCIINHTGFGERNVTLNSSITKGGPINVTVIVSNSIHRKSVSVETHALYGINGISFSVLNPLIDTLQGAVFNVTLESNSLQPQGTTDLTINFDDGSSEEKHYIYNETSLVTMQLSGFSVAHNFTKQGNFSVVAILHTEVDTKHFVTNVYVWDNLENVEFISSKMFARVNETIYFSFCNPPYSNFHYIITYGSDSRTENISTDLQERYVQISPLSKSFNSSEKYSVTATIFNSFYIKVVTLVIKVEVPITPDDFTLSPEKEVIPIPDGVQKFILQYNSSEPVPTDMLCTFDFGDDGNLSVFSELSDDKSIVKTHNYSSEGVFNVYLNCSNHVSEMNKSSTIVVQSFNLSDFKVFYGDVVKVMNMTTEAVKPNETYRHNSKPVVQAADVSFYISLKNCSRMPPGIWIKWDFGDGTIESDQQRSLSKTHTFRKKGNYSMTFFFNDTGTNEEYSFFYELKMGVVDFYIDKPVGLVKGNSLIFHATGMNNATYTFDADSSNATMVPINSYSTNVTYNEYGTFLPKVTAKNAIMTEVVYYTDIIKADFSLENIISITVPNKTVLLPPGTVNISIVSTKPLPFVTCKFISGDFIDKKIHTKTANITPSEPMVIPYKYKTLGDHSLKMNCSNYYESITLNDFILHLNNKCFSPHGIFDRNYALYDRPLKAYTSKDLFVSSRMHVICIDKTANFEWEYFRYLNRTNKTIFNYTSSLNPLQGSNVFTRGSVPPGTYEVTLNISLEETWLKETMFIEFIKPAPYAFIIGGRMRAAKFRQKIIEIDASSGSYDGAKGYGENKNLTYIFDCRMFSSNDYRTIERNQSSAYCNMTSQPVDTTVLDRGKRYLDVTTADGYAVTVNVSDGQKSTYFTQLIRMLDGDPPEMLLNCSMNCAEKYAVTSKMNLYAVCLDCQPNEVPIFSWRLYKLVEEEEEEVDNFINMTSTGSDSATMVLKENSLEPGQRYLLKLETSLDNRDGTTNVAMDIRTNYPPHNGDCKVVPEEGQAMKTTFDIVLVSKSNASGTVIETKTALYTGGESSAINMQLPLGNKDFDYTLDIHVYVFDKYGDYNSTTAQVKVKPVENFIPTDDKDTNALDELFDSFSGLFNITASGGNDMAVVRLVGSVLSYFKESSQDVIEQTEEDEDDGDDDNEDESLSPVTGRYQKEAVKIAGALLNTVTPGNNTKLKVFSPADGQQISSTLMSVTKNPDFITTDSAENITEVATTIMASILENANILPFPVESIATIAGAIDSKALVDKFSVECSNWVDEGAYKERNLTRDLANGEPLTYLYETLTRRNRATGNETIKTEVFRGGESTITDVPFQLGDPLFDYNVTVQVQVFDRIGDKTLFEINIKVKPMDNVTPNSSSDTTAITSLFNSFESAYNITNAGGNDMGVVRLVSAVSSYIVDAGGDTQGTSEEDILSGATSVTDSATSEVTKLYQEKTTEMTNILLNTVSSDTSTPKQFSATDVQQISSALETVMKPSYITSDSAKTSTTIVQSMMTSVLNTSLSKPFPVENLESIQSSVQSTVKVLDSILSSMLPTTVMDVSAAITLDSIIAELTEKQEQETAQADLLGTTVTPMTTADIQTKAELLYQIRIKEQEKQKEQALFAEENVAKIEAALVDMKKILLLTQEVGEGSKTLSQGGLDVSTEKITIESLLNRTEGIVKGIQLDFDLGNNTTADGNQTILDVEVVVHSKNPYMYGTDASSITSPVTSVVVSGDIRPDVKFKNQGSIHYQDYVPKSDPNDPDKIVYITFKMANEGDSVIAYIKPHNMDPTDRSTWSLYTLYLGDLTYPKSSSFDFSKPLSIADWTDYGFKVFIKAGLCNKGTCFFGLKPMQMADYSSFAVRTRRKRQAISTTPATVDNSTLLVVDANFSVVIATTGCRAWDVKSKAWVSNGCVVLPMSTINETYADVQVLPLGISLPLPSMSLQT</sequence>
<keyword evidence="5" id="KW-0472">Membrane</keyword>
<feature type="compositionally biased region" description="Acidic residues" evidence="6">
    <location>
        <begin position="1167"/>
        <end position="1184"/>
    </location>
</feature>
<name>A0A8W8LD72_MAGGI</name>
<dbReference type="PANTHER" id="PTHR46730">
    <property type="entry name" value="POLYCYSTIN-1"/>
    <property type="match status" value="1"/>
</dbReference>
<dbReference type="InterPro" id="IPR000601">
    <property type="entry name" value="PKD_dom"/>
</dbReference>
<dbReference type="Proteomes" id="UP000005408">
    <property type="component" value="Unassembled WGS sequence"/>
</dbReference>
<keyword evidence="9" id="KW-1185">Reference proteome</keyword>
<dbReference type="SUPFAM" id="SSF49299">
    <property type="entry name" value="PKD domain"/>
    <property type="match status" value="2"/>
</dbReference>
<evidence type="ECO:0000256" key="4">
    <source>
        <dbReference type="ARBA" id="ARBA00022989"/>
    </source>
</evidence>
<keyword evidence="2" id="KW-0812">Transmembrane</keyword>
<organism evidence="8 9">
    <name type="scientific">Magallana gigas</name>
    <name type="common">Pacific oyster</name>
    <name type="synonym">Crassostrea gigas</name>
    <dbReference type="NCBI Taxonomy" id="29159"/>
    <lineage>
        <taxon>Eukaryota</taxon>
        <taxon>Metazoa</taxon>
        <taxon>Spiralia</taxon>
        <taxon>Lophotrochozoa</taxon>
        <taxon>Mollusca</taxon>
        <taxon>Bivalvia</taxon>
        <taxon>Autobranchia</taxon>
        <taxon>Pteriomorphia</taxon>
        <taxon>Ostreida</taxon>
        <taxon>Ostreoidea</taxon>
        <taxon>Ostreidae</taxon>
        <taxon>Magallana</taxon>
    </lineage>
</organism>
<feature type="domain" description="PKD" evidence="7">
    <location>
        <begin position="329"/>
        <end position="384"/>
    </location>
</feature>
<dbReference type="GO" id="GO:0006816">
    <property type="term" value="P:calcium ion transport"/>
    <property type="evidence" value="ECO:0007669"/>
    <property type="project" value="TreeGrafter"/>
</dbReference>
<dbReference type="Pfam" id="PF02010">
    <property type="entry name" value="REJ"/>
    <property type="match status" value="2"/>
</dbReference>
<dbReference type="SMART" id="SM00089">
    <property type="entry name" value="PKD"/>
    <property type="match status" value="3"/>
</dbReference>
<comment type="subcellular location">
    <subcellularLocation>
        <location evidence="1">Membrane</location>
        <topology evidence="1">Multi-pass membrane protein</topology>
    </subcellularLocation>
</comment>
<dbReference type="CDD" id="cd00146">
    <property type="entry name" value="PKD"/>
    <property type="match status" value="1"/>
</dbReference>
<dbReference type="GO" id="GO:0005886">
    <property type="term" value="C:plasma membrane"/>
    <property type="evidence" value="ECO:0007669"/>
    <property type="project" value="TreeGrafter"/>
</dbReference>
<evidence type="ECO:0000256" key="6">
    <source>
        <dbReference type="SAM" id="MobiDB-lite"/>
    </source>
</evidence>
<dbReference type="InterPro" id="IPR035986">
    <property type="entry name" value="PKD_dom_sf"/>
</dbReference>
<evidence type="ECO:0000313" key="9">
    <source>
        <dbReference type="Proteomes" id="UP000005408"/>
    </source>
</evidence>
<accession>A0A8W8LD72</accession>
<dbReference type="PROSITE" id="PS50093">
    <property type="entry name" value="PKD"/>
    <property type="match status" value="2"/>
</dbReference>
<dbReference type="InterPro" id="IPR013783">
    <property type="entry name" value="Ig-like_fold"/>
</dbReference>
<evidence type="ECO:0000256" key="5">
    <source>
        <dbReference type="ARBA" id="ARBA00023136"/>
    </source>
</evidence>
<reference evidence="8" key="1">
    <citation type="submission" date="2022-08" db="UniProtKB">
        <authorList>
            <consortium name="EnsemblMetazoa"/>
        </authorList>
    </citation>
    <scope>IDENTIFICATION</scope>
    <source>
        <strain evidence="8">05x7-T-G4-1.051#20</strain>
    </source>
</reference>